<dbReference type="RefSeq" id="WP_011981512.1">
    <property type="nucleotide sequence ID" value="NC_009664.2"/>
</dbReference>
<reference evidence="4" key="1">
    <citation type="journal article" date="2008" name="PLoS ONE">
        <title>Survival in nuclear waste, extreme resistance, and potential applications gleaned from the genome sequence of Kineococcus radiotolerans SRS30216.</title>
        <authorList>
            <person name="Bagwell C.E."/>
            <person name="Bhat S."/>
            <person name="Hawkins G.M."/>
            <person name="Smith B.W."/>
            <person name="Biswas T."/>
            <person name="Hoover T.R."/>
            <person name="Saunders E."/>
            <person name="Han C.S."/>
            <person name="Tsodikov O.V."/>
            <person name="Shimkets L.J."/>
        </authorList>
    </citation>
    <scope>NUCLEOTIDE SEQUENCE [LARGE SCALE GENOMIC DNA]</scope>
    <source>
        <strain evidence="4">ATCC BAA-149 / DSM 14245 / SRS30216</strain>
    </source>
</reference>
<evidence type="ECO:0000313" key="3">
    <source>
        <dbReference type="EMBL" id="ABS03349.1"/>
    </source>
</evidence>
<accession>A6W960</accession>
<dbReference type="InterPro" id="IPR050300">
    <property type="entry name" value="GDXG_lipolytic_enzyme"/>
</dbReference>
<feature type="domain" description="BD-FAE-like" evidence="2">
    <location>
        <begin position="147"/>
        <end position="325"/>
    </location>
</feature>
<dbReference type="Proteomes" id="UP000001116">
    <property type="component" value="Chromosome"/>
</dbReference>
<dbReference type="HOGENOM" id="CLU_012494_10_1_11"/>
<organism evidence="3 4">
    <name type="scientific">Kineococcus radiotolerans (strain ATCC BAA-149 / DSM 14245 / SRS30216)</name>
    <dbReference type="NCBI Taxonomy" id="266940"/>
    <lineage>
        <taxon>Bacteria</taxon>
        <taxon>Bacillati</taxon>
        <taxon>Actinomycetota</taxon>
        <taxon>Actinomycetes</taxon>
        <taxon>Kineosporiales</taxon>
        <taxon>Kineosporiaceae</taxon>
        <taxon>Kineococcus</taxon>
    </lineage>
</organism>
<dbReference type="Gene3D" id="3.40.50.1820">
    <property type="entry name" value="alpha/beta hydrolase"/>
    <property type="match status" value="1"/>
</dbReference>
<evidence type="ECO:0000313" key="4">
    <source>
        <dbReference type="Proteomes" id="UP000001116"/>
    </source>
</evidence>
<evidence type="ECO:0000256" key="1">
    <source>
        <dbReference type="ARBA" id="ARBA00022801"/>
    </source>
</evidence>
<dbReference type="EMBL" id="CP000750">
    <property type="protein sequence ID" value="ABS03349.1"/>
    <property type="molecule type" value="Genomic_DNA"/>
</dbReference>
<dbReference type="InterPro" id="IPR029058">
    <property type="entry name" value="AB_hydrolase_fold"/>
</dbReference>
<dbReference type="KEGG" id="kra:Krad_1863"/>
<keyword evidence="1" id="KW-0378">Hydrolase</keyword>
<dbReference type="Pfam" id="PF20434">
    <property type="entry name" value="BD-FAE"/>
    <property type="match status" value="1"/>
</dbReference>
<proteinExistence type="predicted"/>
<sequence length="380" mass="39481">MRLTAVAAPGVLTGSVTGRETFAAALAARGADGDLLLSADEEGFAAHLRSAAAGGEFLLIAGDDTPADDLLGGLLPRLGATAVRLDLDPRAPDRSTCLRRHVRHRGTGGLRFAVDDWYFHATAPGTRRPYGPDPDQHGELRLPPGPGPFPIAVLVHGGYWRSRWDADTTTAAAVDLTRRGFATWNVEYRRPDRHGWDATTADVDAALSALADLDADLDAGLDLDRVVLLGHSAGGQLVTRLAADRAGGGPAGAATGPARVRPALTVSLAGCLDLHSIHARALSEGAVAAALGGTPQERPEVYAASSPLARVPVGSPLVVVCCRSDDPDLLDASRRFAAAAVAAGDDVTVVEEEGDHFSVIDPGSRVWAAVTAAVRARVQR</sequence>
<dbReference type="PANTHER" id="PTHR48081">
    <property type="entry name" value="AB HYDROLASE SUPERFAMILY PROTEIN C4A8.06C"/>
    <property type="match status" value="1"/>
</dbReference>
<dbReference type="eggNOG" id="COG0657">
    <property type="taxonomic scope" value="Bacteria"/>
</dbReference>
<dbReference type="PANTHER" id="PTHR48081:SF33">
    <property type="entry name" value="KYNURENINE FORMAMIDASE"/>
    <property type="match status" value="1"/>
</dbReference>
<name>A6W960_KINRD</name>
<dbReference type="AlphaFoldDB" id="A6W960"/>
<gene>
    <name evidence="3" type="ordered locus">Krad_1863</name>
</gene>
<protein>
    <submittedName>
        <fullName evidence="3">Esterase</fullName>
    </submittedName>
</protein>
<keyword evidence="4" id="KW-1185">Reference proteome</keyword>
<dbReference type="GO" id="GO:0016787">
    <property type="term" value="F:hydrolase activity"/>
    <property type="evidence" value="ECO:0007669"/>
    <property type="project" value="UniProtKB-KW"/>
</dbReference>
<dbReference type="STRING" id="266940.Krad_1863"/>
<dbReference type="SUPFAM" id="SSF53474">
    <property type="entry name" value="alpha/beta-Hydrolases"/>
    <property type="match status" value="1"/>
</dbReference>
<evidence type="ECO:0000259" key="2">
    <source>
        <dbReference type="Pfam" id="PF20434"/>
    </source>
</evidence>
<dbReference type="InterPro" id="IPR049492">
    <property type="entry name" value="BD-FAE-like_dom"/>
</dbReference>